<name>A0AAW1QM10_9CHLO</name>
<accession>A0AAW1QM10</accession>
<comment type="caution">
    <text evidence="1">The sequence shown here is derived from an EMBL/GenBank/DDBJ whole genome shotgun (WGS) entry which is preliminary data.</text>
</comment>
<sequence length="151" mass="15157">MVQSQTPSQASLVGGGCETERELLTTFSNARASSCTDLGNQLRSNCDNVVSAVNQNADNIVSATCQGLRNAVANAARSGVTPAGSCCSAVQAFIKQGCSCDQQINNLATTLLGYNANTIKASTYVAQVSTCGPVCNPCGNGPCGCGGAAPA</sequence>
<organism evidence="1 2">
    <name type="scientific">Elliptochloris bilobata</name>
    <dbReference type="NCBI Taxonomy" id="381761"/>
    <lineage>
        <taxon>Eukaryota</taxon>
        <taxon>Viridiplantae</taxon>
        <taxon>Chlorophyta</taxon>
        <taxon>core chlorophytes</taxon>
        <taxon>Trebouxiophyceae</taxon>
        <taxon>Trebouxiophyceae incertae sedis</taxon>
        <taxon>Elliptochloris clade</taxon>
        <taxon>Elliptochloris</taxon>
    </lineage>
</organism>
<protein>
    <submittedName>
        <fullName evidence="1">Uncharacterized protein</fullName>
    </submittedName>
</protein>
<keyword evidence="2" id="KW-1185">Reference proteome</keyword>
<gene>
    <name evidence="1" type="ORF">WJX81_004265</name>
</gene>
<dbReference type="Proteomes" id="UP001445335">
    <property type="component" value="Unassembled WGS sequence"/>
</dbReference>
<dbReference type="EMBL" id="JALJOU010000087">
    <property type="protein sequence ID" value="KAK9822460.1"/>
    <property type="molecule type" value="Genomic_DNA"/>
</dbReference>
<reference evidence="1 2" key="1">
    <citation type="journal article" date="2024" name="Nat. Commun.">
        <title>Phylogenomics reveals the evolutionary origins of lichenization in chlorophyte algae.</title>
        <authorList>
            <person name="Puginier C."/>
            <person name="Libourel C."/>
            <person name="Otte J."/>
            <person name="Skaloud P."/>
            <person name="Haon M."/>
            <person name="Grisel S."/>
            <person name="Petersen M."/>
            <person name="Berrin J.G."/>
            <person name="Delaux P.M."/>
            <person name="Dal Grande F."/>
            <person name="Keller J."/>
        </authorList>
    </citation>
    <scope>NUCLEOTIDE SEQUENCE [LARGE SCALE GENOMIC DNA]</scope>
    <source>
        <strain evidence="1 2">SAG 245.80</strain>
    </source>
</reference>
<evidence type="ECO:0000313" key="1">
    <source>
        <dbReference type="EMBL" id="KAK9822460.1"/>
    </source>
</evidence>
<dbReference type="AlphaFoldDB" id="A0AAW1QM10"/>
<evidence type="ECO:0000313" key="2">
    <source>
        <dbReference type="Proteomes" id="UP001445335"/>
    </source>
</evidence>
<proteinExistence type="predicted"/>